<dbReference type="Pfam" id="PF08022">
    <property type="entry name" value="FAD_binding_8"/>
    <property type="match status" value="1"/>
</dbReference>
<sequence length="827" mass="92445">MPGFQEYGTGNSFSWFTPRKVNEKGSMSSFTAFWTVCCLLVQLIAATEHGTIGYGISMFRPFCCYACHDVLAMVYLNCTTFSESSHDDGMSMKLVKRMDMEMDGSTSDECYASNRPFLESFAYCVQSHCDAEGLSSEKQNSCFQSMAAGGLPVPSLEESLPQVAPTEELASDAIWLNETMRVNEASWSSDRGTIDEFEHSEVWHVRFSITIMCLCVGLPLLAGLYLWLIALLPPHLRQDGLVMWLQASFFLPAFLRKRHSQPLPFKLGYVPKRSTSTLITLYIILNIVFCSVPYRSVQPNSWYSDRNPEIAAYVANRTGVLSFANMALAILFSTRNNPLMYLSGWSQTTFLAFHRWAARVAILQAVVHSIVYTADYCYFKDGGNAYYAEAAQPYFWWGIIATAAMGLMAGLSVLPLRVWAYELFLVVHIILAILSLVGSWYHVDIRFSKNWGYEVWLYIAFAFWAWDRLVRLLKVAYYSIPSPPAAQVELVQGTNVVMLTIFPGRQWTPQPGLHTFVYFPSLKKFWENHPFTILDWGHSSSLTHAPPDSRTSMSDQTPDKDIVGKNSIQTATKAIEEHSQTSDEEDQDGRFYIRCLFRTHKSMTSKLHKAIVEDPTTGTIPALTEGPYGSLAAPTKALLRHSDKIICVAGGIGITFAAGFAKQFAQERLRPTTAGSHGALFPRTKQFVLAWTVREVELFEHVRDRVLPNLGEGGLDDGSLQYRFWITGGENTTDTSSASSQAGTPSSISKEKRPEVSSEADKLVHMESGHRMDVADMIASETAVGQNTRVTVLVCGPGGLADEVRYQVARRARQGVLIDLVEETFSW</sequence>
<dbReference type="PANTHER" id="PTHR32361">
    <property type="entry name" value="FERRIC/CUPRIC REDUCTASE TRANSMEMBRANE COMPONENT"/>
    <property type="match status" value="1"/>
</dbReference>
<evidence type="ECO:0000256" key="11">
    <source>
        <dbReference type="SAM" id="MobiDB-lite"/>
    </source>
</evidence>
<dbReference type="InterPro" id="IPR017927">
    <property type="entry name" value="FAD-bd_FR_type"/>
</dbReference>
<feature type="compositionally biased region" description="Basic and acidic residues" evidence="11">
    <location>
        <begin position="749"/>
        <end position="758"/>
    </location>
</feature>
<proteinExistence type="inferred from homology"/>
<evidence type="ECO:0000256" key="8">
    <source>
        <dbReference type="ARBA" id="ARBA00023065"/>
    </source>
</evidence>
<evidence type="ECO:0000256" key="6">
    <source>
        <dbReference type="ARBA" id="ARBA00022989"/>
    </source>
</evidence>
<keyword evidence="8" id="KW-0406">Ion transport</keyword>
<dbReference type="Pfam" id="PF08030">
    <property type="entry name" value="NAD_binding_6"/>
    <property type="match status" value="1"/>
</dbReference>
<dbReference type="SFLD" id="SFLDG01168">
    <property type="entry name" value="Ferric_reductase_subgroup_(FRE"/>
    <property type="match status" value="1"/>
</dbReference>
<dbReference type="GO" id="GO:0005886">
    <property type="term" value="C:plasma membrane"/>
    <property type="evidence" value="ECO:0007669"/>
    <property type="project" value="TreeGrafter"/>
</dbReference>
<comment type="similarity">
    <text evidence="2">Belongs to the ferric reductase (FRE) family.</text>
</comment>
<dbReference type="CDD" id="cd06186">
    <property type="entry name" value="NOX_Duox_like_FAD_NADP"/>
    <property type="match status" value="1"/>
</dbReference>
<dbReference type="EMBL" id="JAPDRK010000014">
    <property type="protein sequence ID" value="KAJ9606502.1"/>
    <property type="molecule type" value="Genomic_DNA"/>
</dbReference>
<feature type="transmembrane region" description="Helical" evidence="12">
    <location>
        <begin position="455"/>
        <end position="473"/>
    </location>
</feature>
<evidence type="ECO:0000256" key="7">
    <source>
        <dbReference type="ARBA" id="ARBA00023002"/>
    </source>
</evidence>
<protein>
    <recommendedName>
        <fullName evidence="13">FAD-binding FR-type domain-containing protein</fullName>
    </recommendedName>
</protein>
<dbReference type="GO" id="GO:0006879">
    <property type="term" value="P:intracellular iron ion homeostasis"/>
    <property type="evidence" value="ECO:0007669"/>
    <property type="project" value="TreeGrafter"/>
</dbReference>
<feature type="domain" description="FAD-binding FR-type" evidence="13">
    <location>
        <begin position="465"/>
        <end position="634"/>
    </location>
</feature>
<evidence type="ECO:0000256" key="3">
    <source>
        <dbReference type="ARBA" id="ARBA00022448"/>
    </source>
</evidence>
<reference evidence="14" key="1">
    <citation type="submission" date="2022-10" db="EMBL/GenBank/DDBJ databases">
        <title>Culturing micro-colonial fungi from biological soil crusts in the Mojave desert and describing Neophaeococcomyces mojavensis, and introducing the new genera and species Taxawa tesnikishii.</title>
        <authorList>
            <person name="Kurbessoian T."/>
            <person name="Stajich J.E."/>
        </authorList>
    </citation>
    <scope>NUCLEOTIDE SEQUENCE</scope>
    <source>
        <strain evidence="14">TK_41</strain>
    </source>
</reference>
<dbReference type="GO" id="GO:0015677">
    <property type="term" value="P:copper ion import"/>
    <property type="evidence" value="ECO:0007669"/>
    <property type="project" value="TreeGrafter"/>
</dbReference>
<keyword evidence="15" id="KW-1185">Reference proteome</keyword>
<keyword evidence="7" id="KW-0560">Oxidoreductase</keyword>
<name>A0AA39CFR7_9EURO</name>
<evidence type="ECO:0000256" key="5">
    <source>
        <dbReference type="ARBA" id="ARBA00022982"/>
    </source>
</evidence>
<comment type="caution">
    <text evidence="14">The sequence shown here is derived from an EMBL/GenBank/DDBJ whole genome shotgun (WGS) entry which is preliminary data.</text>
</comment>
<dbReference type="GO" id="GO:0000293">
    <property type="term" value="F:ferric-chelate reductase activity"/>
    <property type="evidence" value="ECO:0007669"/>
    <property type="project" value="UniProtKB-ARBA"/>
</dbReference>
<feature type="transmembrane region" description="Helical" evidence="12">
    <location>
        <begin position="207"/>
        <end position="230"/>
    </location>
</feature>
<feature type="transmembrane region" description="Helical" evidence="12">
    <location>
        <begin position="394"/>
        <end position="416"/>
    </location>
</feature>
<organism evidence="14 15">
    <name type="scientific">Cladophialophora chaetospira</name>
    <dbReference type="NCBI Taxonomy" id="386627"/>
    <lineage>
        <taxon>Eukaryota</taxon>
        <taxon>Fungi</taxon>
        <taxon>Dikarya</taxon>
        <taxon>Ascomycota</taxon>
        <taxon>Pezizomycotina</taxon>
        <taxon>Eurotiomycetes</taxon>
        <taxon>Chaetothyriomycetidae</taxon>
        <taxon>Chaetothyriales</taxon>
        <taxon>Herpotrichiellaceae</taxon>
        <taxon>Cladophialophora</taxon>
    </lineage>
</organism>
<dbReference type="PANTHER" id="PTHR32361:SF9">
    <property type="entry name" value="FERRIC REDUCTASE TRANSMEMBRANE COMPONENT 3-RELATED"/>
    <property type="match status" value="1"/>
</dbReference>
<comment type="subcellular location">
    <subcellularLocation>
        <location evidence="1">Membrane</location>
        <topology evidence="1">Multi-pass membrane protein</topology>
    </subcellularLocation>
</comment>
<dbReference type="InterPro" id="IPR013121">
    <property type="entry name" value="Fe_red_NAD-bd_6"/>
</dbReference>
<keyword evidence="4 12" id="KW-0812">Transmembrane</keyword>
<dbReference type="InterPro" id="IPR013112">
    <property type="entry name" value="FAD-bd_8"/>
</dbReference>
<keyword evidence="9 12" id="KW-0472">Membrane</keyword>
<evidence type="ECO:0000256" key="10">
    <source>
        <dbReference type="ARBA" id="ARBA00023180"/>
    </source>
</evidence>
<dbReference type="AlphaFoldDB" id="A0AA39CFR7"/>
<evidence type="ECO:0000256" key="4">
    <source>
        <dbReference type="ARBA" id="ARBA00022692"/>
    </source>
</evidence>
<accession>A0AA39CFR7</accession>
<evidence type="ECO:0000313" key="15">
    <source>
        <dbReference type="Proteomes" id="UP001172673"/>
    </source>
</evidence>
<dbReference type="PROSITE" id="PS51384">
    <property type="entry name" value="FAD_FR"/>
    <property type="match status" value="1"/>
</dbReference>
<feature type="transmembrane region" description="Helical" evidence="12">
    <location>
        <begin position="276"/>
        <end position="294"/>
    </location>
</feature>
<dbReference type="InterPro" id="IPR051410">
    <property type="entry name" value="Ferric/Cupric_Reductase"/>
</dbReference>
<dbReference type="SFLD" id="SFLDS00052">
    <property type="entry name" value="Ferric_Reductase_Domain"/>
    <property type="match status" value="1"/>
</dbReference>
<feature type="region of interest" description="Disordered" evidence="11">
    <location>
        <begin position="732"/>
        <end position="758"/>
    </location>
</feature>
<keyword evidence="10" id="KW-0325">Glycoprotein</keyword>
<feature type="region of interest" description="Disordered" evidence="11">
    <location>
        <begin position="545"/>
        <end position="564"/>
    </location>
</feature>
<feature type="transmembrane region" description="Helical" evidence="12">
    <location>
        <begin position="314"/>
        <end position="335"/>
    </location>
</feature>
<keyword evidence="6 12" id="KW-1133">Transmembrane helix</keyword>
<keyword evidence="5" id="KW-0249">Electron transport</keyword>
<feature type="compositionally biased region" description="Polar residues" evidence="11">
    <location>
        <begin position="545"/>
        <end position="556"/>
    </location>
</feature>
<dbReference type="SUPFAM" id="SSF52343">
    <property type="entry name" value="Ferredoxin reductase-like, C-terminal NADP-linked domain"/>
    <property type="match status" value="1"/>
</dbReference>
<dbReference type="Gene3D" id="3.40.50.80">
    <property type="entry name" value="Nucleotide-binding domain of ferredoxin-NADP reductase (FNR) module"/>
    <property type="match status" value="1"/>
</dbReference>
<dbReference type="Proteomes" id="UP001172673">
    <property type="component" value="Unassembled WGS sequence"/>
</dbReference>
<gene>
    <name evidence="14" type="ORF">H2200_009463</name>
</gene>
<evidence type="ECO:0000259" key="13">
    <source>
        <dbReference type="PROSITE" id="PS51384"/>
    </source>
</evidence>
<evidence type="ECO:0000256" key="9">
    <source>
        <dbReference type="ARBA" id="ARBA00023136"/>
    </source>
</evidence>
<feature type="transmembrane region" description="Helical" evidence="12">
    <location>
        <begin position="356"/>
        <end position="374"/>
    </location>
</feature>
<dbReference type="InterPro" id="IPR039261">
    <property type="entry name" value="FNR_nucleotide-bd"/>
</dbReference>
<evidence type="ECO:0000256" key="1">
    <source>
        <dbReference type="ARBA" id="ARBA00004141"/>
    </source>
</evidence>
<dbReference type="GO" id="GO:0006826">
    <property type="term" value="P:iron ion transport"/>
    <property type="evidence" value="ECO:0007669"/>
    <property type="project" value="TreeGrafter"/>
</dbReference>
<evidence type="ECO:0000256" key="12">
    <source>
        <dbReference type="SAM" id="Phobius"/>
    </source>
</evidence>
<feature type="compositionally biased region" description="Low complexity" evidence="11">
    <location>
        <begin position="735"/>
        <end position="748"/>
    </location>
</feature>
<evidence type="ECO:0000256" key="2">
    <source>
        <dbReference type="ARBA" id="ARBA00006278"/>
    </source>
</evidence>
<dbReference type="Pfam" id="PF01794">
    <property type="entry name" value="Ferric_reduct"/>
    <property type="match status" value="1"/>
</dbReference>
<keyword evidence="3" id="KW-0813">Transport</keyword>
<feature type="transmembrane region" description="Helical" evidence="12">
    <location>
        <begin position="423"/>
        <end position="443"/>
    </location>
</feature>
<evidence type="ECO:0000313" key="14">
    <source>
        <dbReference type="EMBL" id="KAJ9606502.1"/>
    </source>
</evidence>
<dbReference type="InterPro" id="IPR013130">
    <property type="entry name" value="Fe3_Rdtase_TM_dom"/>
</dbReference>